<reference evidence="2" key="1">
    <citation type="journal article" date="2022" name="Int. J. Mol. Sci.">
        <title>Draft Genome of Tanacetum Coccineum: Genomic Comparison of Closely Related Tanacetum-Family Plants.</title>
        <authorList>
            <person name="Yamashiro T."/>
            <person name="Shiraishi A."/>
            <person name="Nakayama K."/>
            <person name="Satake H."/>
        </authorList>
    </citation>
    <scope>NUCLEOTIDE SEQUENCE</scope>
</reference>
<protein>
    <submittedName>
        <fullName evidence="2">Uncharacterized protein</fullName>
    </submittedName>
</protein>
<dbReference type="Proteomes" id="UP001151760">
    <property type="component" value="Unassembled WGS sequence"/>
</dbReference>
<sequence length="219" mass="24660">MILKLSSIPTMIILGVITIRFTVTTSIYVRLYLPISSSSVRGGWRLSIQKLEDWILILSNNQDDIRHEKMLLNISSGSPTSYLDLSLPDYEAFFCDSEPDLGNFTMDVVEDISDNPTRELYVYVLHDLPTHPTLQLDSDFTISSDSLGSDLIDTLLPFSYENEDNVFNPGILASNEEKAPYLLSHRGFKAFQLISESSMMISGGDIPILDVPFLHFYPP</sequence>
<proteinExistence type="predicted"/>
<keyword evidence="1" id="KW-0472">Membrane</keyword>
<keyword evidence="1" id="KW-0812">Transmembrane</keyword>
<reference evidence="2" key="2">
    <citation type="submission" date="2022-01" db="EMBL/GenBank/DDBJ databases">
        <authorList>
            <person name="Yamashiro T."/>
            <person name="Shiraishi A."/>
            <person name="Satake H."/>
            <person name="Nakayama K."/>
        </authorList>
    </citation>
    <scope>NUCLEOTIDE SEQUENCE</scope>
</reference>
<comment type="caution">
    <text evidence="2">The sequence shown here is derived from an EMBL/GenBank/DDBJ whole genome shotgun (WGS) entry which is preliminary data.</text>
</comment>
<evidence type="ECO:0000256" key="1">
    <source>
        <dbReference type="SAM" id="Phobius"/>
    </source>
</evidence>
<evidence type="ECO:0000313" key="2">
    <source>
        <dbReference type="EMBL" id="GJS82646.1"/>
    </source>
</evidence>
<accession>A0ABQ4YZ04</accession>
<keyword evidence="3" id="KW-1185">Reference proteome</keyword>
<keyword evidence="1" id="KW-1133">Transmembrane helix</keyword>
<evidence type="ECO:0000313" key="3">
    <source>
        <dbReference type="Proteomes" id="UP001151760"/>
    </source>
</evidence>
<name>A0ABQ4YZ04_9ASTR</name>
<organism evidence="2 3">
    <name type="scientific">Tanacetum coccineum</name>
    <dbReference type="NCBI Taxonomy" id="301880"/>
    <lineage>
        <taxon>Eukaryota</taxon>
        <taxon>Viridiplantae</taxon>
        <taxon>Streptophyta</taxon>
        <taxon>Embryophyta</taxon>
        <taxon>Tracheophyta</taxon>
        <taxon>Spermatophyta</taxon>
        <taxon>Magnoliopsida</taxon>
        <taxon>eudicotyledons</taxon>
        <taxon>Gunneridae</taxon>
        <taxon>Pentapetalae</taxon>
        <taxon>asterids</taxon>
        <taxon>campanulids</taxon>
        <taxon>Asterales</taxon>
        <taxon>Asteraceae</taxon>
        <taxon>Asteroideae</taxon>
        <taxon>Anthemideae</taxon>
        <taxon>Anthemidinae</taxon>
        <taxon>Tanacetum</taxon>
    </lineage>
</organism>
<gene>
    <name evidence="2" type="ORF">Tco_0749187</name>
</gene>
<feature type="transmembrane region" description="Helical" evidence="1">
    <location>
        <begin position="12"/>
        <end position="33"/>
    </location>
</feature>
<dbReference type="EMBL" id="BQNB010010840">
    <property type="protein sequence ID" value="GJS82646.1"/>
    <property type="molecule type" value="Genomic_DNA"/>
</dbReference>